<dbReference type="InterPro" id="IPR003594">
    <property type="entry name" value="HATPase_dom"/>
</dbReference>
<gene>
    <name evidence="5" type="ORF">SAMN02745724_05439</name>
</gene>
<comment type="catalytic activity">
    <reaction evidence="1">
        <text>ATP + protein L-histidine = ADP + protein N-phospho-L-histidine.</text>
        <dbReference type="EC" id="2.7.13.3"/>
    </reaction>
</comment>
<dbReference type="PANTHER" id="PTHR43065">
    <property type="entry name" value="SENSOR HISTIDINE KINASE"/>
    <property type="match status" value="1"/>
</dbReference>
<keyword evidence="3" id="KW-0597">Phosphoprotein</keyword>
<evidence type="ECO:0000256" key="2">
    <source>
        <dbReference type="ARBA" id="ARBA00012438"/>
    </source>
</evidence>
<dbReference type="Gene3D" id="3.30.565.10">
    <property type="entry name" value="Histidine kinase-like ATPase, C-terminal domain"/>
    <property type="match status" value="1"/>
</dbReference>
<reference evidence="5 6" key="1">
    <citation type="submission" date="2016-10" db="EMBL/GenBank/DDBJ databases">
        <authorList>
            <person name="de Groot N.N."/>
        </authorList>
    </citation>
    <scope>NUCLEOTIDE SEQUENCE [LARGE SCALE GENOMIC DNA]</scope>
    <source>
        <strain evidence="5 6">DSM 6059</strain>
    </source>
</reference>
<keyword evidence="6" id="KW-1185">Reference proteome</keyword>
<dbReference type="InterPro" id="IPR003661">
    <property type="entry name" value="HisK_dim/P_dom"/>
</dbReference>
<dbReference type="CDD" id="cd00082">
    <property type="entry name" value="HisKA"/>
    <property type="match status" value="1"/>
</dbReference>
<dbReference type="PANTHER" id="PTHR43065:SF50">
    <property type="entry name" value="HISTIDINE KINASE"/>
    <property type="match status" value="1"/>
</dbReference>
<dbReference type="SMART" id="SM00387">
    <property type="entry name" value="HATPase_c"/>
    <property type="match status" value="1"/>
</dbReference>
<organism evidence="5 6">
    <name type="scientific">Pseudoalteromonas denitrificans DSM 6059</name>
    <dbReference type="NCBI Taxonomy" id="1123010"/>
    <lineage>
        <taxon>Bacteria</taxon>
        <taxon>Pseudomonadati</taxon>
        <taxon>Pseudomonadota</taxon>
        <taxon>Gammaproteobacteria</taxon>
        <taxon>Alteromonadales</taxon>
        <taxon>Pseudoalteromonadaceae</taxon>
        <taxon>Pseudoalteromonas</taxon>
    </lineage>
</organism>
<feature type="domain" description="Histidine kinase" evidence="4">
    <location>
        <begin position="208"/>
        <end position="445"/>
    </location>
</feature>
<dbReference type="SMART" id="SM00065">
    <property type="entry name" value="GAF"/>
    <property type="match status" value="1"/>
</dbReference>
<dbReference type="Gene3D" id="1.10.287.130">
    <property type="match status" value="1"/>
</dbReference>
<protein>
    <recommendedName>
        <fullName evidence="2">histidine kinase</fullName>
        <ecNumber evidence="2">2.7.13.3</ecNumber>
    </recommendedName>
</protein>
<keyword evidence="5" id="KW-0808">Transferase</keyword>
<name>A0A1I1V702_9GAMM</name>
<dbReference type="Pfam" id="PF13185">
    <property type="entry name" value="GAF_2"/>
    <property type="match status" value="1"/>
</dbReference>
<dbReference type="Pfam" id="PF02518">
    <property type="entry name" value="HATPase_c"/>
    <property type="match status" value="1"/>
</dbReference>
<dbReference type="SUPFAM" id="SSF55781">
    <property type="entry name" value="GAF domain-like"/>
    <property type="match status" value="1"/>
</dbReference>
<dbReference type="PROSITE" id="PS50109">
    <property type="entry name" value="HIS_KIN"/>
    <property type="match status" value="1"/>
</dbReference>
<accession>A0A1I1V702</accession>
<evidence type="ECO:0000259" key="4">
    <source>
        <dbReference type="PROSITE" id="PS50109"/>
    </source>
</evidence>
<dbReference type="STRING" id="1123010.SAMN02745724_05439"/>
<dbReference type="OrthoDB" id="9772100at2"/>
<dbReference type="RefSeq" id="WP_091991990.1">
    <property type="nucleotide sequence ID" value="NZ_FOLO01000114.1"/>
</dbReference>
<dbReference type="InterPro" id="IPR036890">
    <property type="entry name" value="HATPase_C_sf"/>
</dbReference>
<dbReference type="EMBL" id="FOLO01000114">
    <property type="protein sequence ID" value="SFD78786.1"/>
    <property type="molecule type" value="Genomic_DNA"/>
</dbReference>
<sequence>MSSLGVEKINAFAIVMLDKALLDDLLWSIAQGVGEIMGFNDCVIYLRNDNTLIQMAAFGLKNKKDRQIFKRIEIPVGEGIVGTVAKTGVAEYIPNTQADSRYIFDQFCGKSELTVPVIYEGTTIAVIDSESNKVNGYSDFDKEILQVIANIASPRIASAQYQNSLKVAQLRLERSNEKIKASMFELAQNQQSLIQSEKMASIGLLAAGIVHEINTPLGFSLSNLSILKDYIDEIKKVTHTIINNDEIDIKNKAPLLDDEFNYILNDSNSLIKESIFGLKSAKDIVLDLRNFSRSKYERFISVDINKNLKTTLNILRNELKNKCKVILNLNVIPEIYGDSGKLNQVFMNLLINASQACDVNGQISITTVKYKSGIVITIKDNGIGIPQKDISNVFSPFFTSKPVGEGTGLGLFISYKIICDEHDGTIDVTSSSEGTSFKIYLPTTQIELACS</sequence>
<dbReference type="InterPro" id="IPR005467">
    <property type="entry name" value="His_kinase_dom"/>
</dbReference>
<dbReference type="InterPro" id="IPR029016">
    <property type="entry name" value="GAF-like_dom_sf"/>
</dbReference>
<dbReference type="AlphaFoldDB" id="A0A1I1V702"/>
<keyword evidence="5" id="KW-0418">Kinase</keyword>
<dbReference type="InterPro" id="IPR003018">
    <property type="entry name" value="GAF"/>
</dbReference>
<evidence type="ECO:0000313" key="5">
    <source>
        <dbReference type="EMBL" id="SFD78786.1"/>
    </source>
</evidence>
<dbReference type="EC" id="2.7.13.3" evidence="2"/>
<dbReference type="PRINTS" id="PR00344">
    <property type="entry name" value="BCTRLSENSOR"/>
</dbReference>
<dbReference type="Proteomes" id="UP000198862">
    <property type="component" value="Unassembled WGS sequence"/>
</dbReference>
<dbReference type="InterPro" id="IPR004358">
    <property type="entry name" value="Sig_transdc_His_kin-like_C"/>
</dbReference>
<dbReference type="GO" id="GO:0000155">
    <property type="term" value="F:phosphorelay sensor kinase activity"/>
    <property type="evidence" value="ECO:0007669"/>
    <property type="project" value="InterPro"/>
</dbReference>
<dbReference type="Gene3D" id="3.30.450.40">
    <property type="match status" value="1"/>
</dbReference>
<dbReference type="SUPFAM" id="SSF55874">
    <property type="entry name" value="ATPase domain of HSP90 chaperone/DNA topoisomerase II/histidine kinase"/>
    <property type="match status" value="1"/>
</dbReference>
<evidence type="ECO:0000313" key="6">
    <source>
        <dbReference type="Proteomes" id="UP000198862"/>
    </source>
</evidence>
<evidence type="ECO:0000256" key="1">
    <source>
        <dbReference type="ARBA" id="ARBA00000085"/>
    </source>
</evidence>
<evidence type="ECO:0000256" key="3">
    <source>
        <dbReference type="ARBA" id="ARBA00022553"/>
    </source>
</evidence>
<proteinExistence type="predicted"/>